<feature type="domain" description="N-acetyltransferase" evidence="3">
    <location>
        <begin position="1"/>
        <end position="167"/>
    </location>
</feature>
<dbReference type="Gene3D" id="3.40.630.30">
    <property type="match status" value="2"/>
</dbReference>
<comment type="caution">
    <text evidence="4">The sequence shown here is derived from an EMBL/GenBank/DDBJ whole genome shotgun (WGS) entry which is preliminary data.</text>
</comment>
<accession>A0ABV5BGC8</accession>
<proteinExistence type="predicted"/>
<keyword evidence="1 4" id="KW-0808">Transferase</keyword>
<dbReference type="InterPro" id="IPR000182">
    <property type="entry name" value="GNAT_dom"/>
</dbReference>
<dbReference type="EMBL" id="JBHILM010000047">
    <property type="protein sequence ID" value="MFB5684763.1"/>
    <property type="molecule type" value="Genomic_DNA"/>
</dbReference>
<dbReference type="InterPro" id="IPR016181">
    <property type="entry name" value="Acyl_CoA_acyltransferase"/>
</dbReference>
<protein>
    <submittedName>
        <fullName evidence="4">GNAT family N-acetyltransferase</fullName>
        <ecNumber evidence="4">2.3.-.-</ecNumber>
    </submittedName>
</protein>
<reference evidence="4 5" key="1">
    <citation type="submission" date="2024-09" db="EMBL/GenBank/DDBJ databases">
        <authorList>
            <person name="Ruan L."/>
        </authorList>
    </citation>
    <scope>NUCLEOTIDE SEQUENCE [LARGE SCALE GENOMIC DNA]</scope>
    <source>
        <strain evidence="4 5">D33</strain>
    </source>
</reference>
<dbReference type="CDD" id="cd04301">
    <property type="entry name" value="NAT_SF"/>
    <property type="match status" value="1"/>
</dbReference>
<gene>
    <name evidence="4" type="ORF">ACE3NQ_28030</name>
</gene>
<evidence type="ECO:0000256" key="1">
    <source>
        <dbReference type="ARBA" id="ARBA00022679"/>
    </source>
</evidence>
<dbReference type="RefSeq" id="WP_375528433.1">
    <property type="nucleotide sequence ID" value="NZ_JBHILM010000047.1"/>
</dbReference>
<dbReference type="PANTHER" id="PTHR43877:SF2">
    <property type="entry name" value="AMINOALKYLPHOSPHONATE N-ACETYLTRANSFERASE-RELATED"/>
    <property type="match status" value="1"/>
</dbReference>
<feature type="domain" description="N-acetyltransferase" evidence="3">
    <location>
        <begin position="175"/>
        <end position="321"/>
    </location>
</feature>
<name>A0ABV5BGC8_9BACL</name>
<dbReference type="EC" id="2.3.-.-" evidence="4"/>
<dbReference type="GO" id="GO:0016746">
    <property type="term" value="F:acyltransferase activity"/>
    <property type="evidence" value="ECO:0007669"/>
    <property type="project" value="UniProtKB-KW"/>
</dbReference>
<evidence type="ECO:0000256" key="2">
    <source>
        <dbReference type="ARBA" id="ARBA00023315"/>
    </source>
</evidence>
<dbReference type="InterPro" id="IPR050832">
    <property type="entry name" value="Bact_Acetyltransf"/>
</dbReference>
<keyword evidence="5" id="KW-1185">Reference proteome</keyword>
<dbReference type="PROSITE" id="PS51186">
    <property type="entry name" value="GNAT"/>
    <property type="match status" value="2"/>
</dbReference>
<dbReference type="PANTHER" id="PTHR43877">
    <property type="entry name" value="AMINOALKYLPHOSPHONATE N-ACETYLTRANSFERASE-RELATED-RELATED"/>
    <property type="match status" value="1"/>
</dbReference>
<evidence type="ECO:0000313" key="5">
    <source>
        <dbReference type="Proteomes" id="UP001580407"/>
    </source>
</evidence>
<keyword evidence="2 4" id="KW-0012">Acyltransferase</keyword>
<dbReference type="Pfam" id="PF00583">
    <property type="entry name" value="Acetyltransf_1"/>
    <property type="match status" value="2"/>
</dbReference>
<evidence type="ECO:0000313" key="4">
    <source>
        <dbReference type="EMBL" id="MFB5684763.1"/>
    </source>
</evidence>
<dbReference type="SUPFAM" id="SSF55729">
    <property type="entry name" value="Acyl-CoA N-acyltransferases (Nat)"/>
    <property type="match status" value="2"/>
</dbReference>
<organism evidence="4 5">
    <name type="scientific">Paenibacillus terreus</name>
    <dbReference type="NCBI Taxonomy" id="1387834"/>
    <lineage>
        <taxon>Bacteria</taxon>
        <taxon>Bacillati</taxon>
        <taxon>Bacillota</taxon>
        <taxon>Bacilli</taxon>
        <taxon>Bacillales</taxon>
        <taxon>Paenibacillaceae</taxon>
        <taxon>Paenibacillus</taxon>
    </lineage>
</organism>
<dbReference type="Proteomes" id="UP001580407">
    <property type="component" value="Unassembled WGS sequence"/>
</dbReference>
<sequence>MLLEQLQDQHLHEVLSLWNAELGDSYPLRLRLLQQNVMEDNRLMRDGSWVAKAPGTEKIIGFVIAKKSGAEDERFGLSRDVGWVHALITASAWRARGIGGALLERAEQALRAAGIKRIVLGNDLHRRMFPGIPDELVETKRWFEKRGYVCREQVYDLIKVYEADEEACLPFMGEVTARLASPHDRDALMDFMSRCFPGTWDCQHRDYWEQGGTGREYVVLEKREKLIGFCRINDAHSPLLAQNVYWAPLFEDELGGIGPLGIDEHYRGHRYGISIVQAAIHYLRKRGIRRIVIDTTPFVDFYGKLGYEVWKKYVKYDKGFE</sequence>
<evidence type="ECO:0000259" key="3">
    <source>
        <dbReference type="PROSITE" id="PS51186"/>
    </source>
</evidence>